<dbReference type="EMBL" id="BART01010342">
    <property type="protein sequence ID" value="GAG88062.1"/>
    <property type="molecule type" value="Genomic_DNA"/>
</dbReference>
<proteinExistence type="predicted"/>
<accession>X1C3Z3</accession>
<comment type="caution">
    <text evidence="1">The sequence shown here is derived from an EMBL/GenBank/DDBJ whole genome shotgun (WGS) entry which is preliminary data.</text>
</comment>
<feature type="non-terminal residue" evidence="1">
    <location>
        <position position="167"/>
    </location>
</feature>
<reference evidence="1" key="1">
    <citation type="journal article" date="2014" name="Front. Microbiol.">
        <title>High frequency of phylogenetically diverse reductive dehalogenase-homologous genes in deep subseafloor sedimentary metagenomes.</title>
        <authorList>
            <person name="Kawai M."/>
            <person name="Futagami T."/>
            <person name="Toyoda A."/>
            <person name="Takaki Y."/>
            <person name="Nishi S."/>
            <person name="Hori S."/>
            <person name="Arai W."/>
            <person name="Tsubouchi T."/>
            <person name="Morono Y."/>
            <person name="Uchiyama I."/>
            <person name="Ito T."/>
            <person name="Fujiyama A."/>
            <person name="Inagaki F."/>
            <person name="Takami H."/>
        </authorList>
    </citation>
    <scope>NUCLEOTIDE SEQUENCE</scope>
    <source>
        <strain evidence="1">Expedition CK06-06</strain>
    </source>
</reference>
<name>X1C3Z3_9ZZZZ</name>
<dbReference type="AlphaFoldDB" id="X1C3Z3"/>
<gene>
    <name evidence="1" type="ORF">S01H4_22533</name>
</gene>
<organism evidence="1">
    <name type="scientific">marine sediment metagenome</name>
    <dbReference type="NCBI Taxonomy" id="412755"/>
    <lineage>
        <taxon>unclassified sequences</taxon>
        <taxon>metagenomes</taxon>
        <taxon>ecological metagenomes</taxon>
    </lineage>
</organism>
<protein>
    <submittedName>
        <fullName evidence="1">Uncharacterized protein</fullName>
    </submittedName>
</protein>
<sequence>MLSMLQKGEYKQAALAVDREQQKFTVKINLDDFSYPFTKAFDKHLGIIFMGTGLRLSYIERLKELIDAHKAKQVLFLSSALVRPTFEQCLRESRLLDAADLKINIEVPQNSYFGGNIFMGDLLVVQDFIDCIEQYLLGNSEPDLIVIPSSPFALGNWKRDLTGRVYL</sequence>
<evidence type="ECO:0000313" key="1">
    <source>
        <dbReference type="EMBL" id="GAG88062.1"/>
    </source>
</evidence>